<dbReference type="EMBL" id="JAKNFS010000029">
    <property type="protein sequence ID" value="MCG4766995.1"/>
    <property type="molecule type" value="Genomic_DNA"/>
</dbReference>
<organism evidence="1 2">
    <name type="scientific">Fusicatenibacter saccharivorans</name>
    <dbReference type="NCBI Taxonomy" id="1150298"/>
    <lineage>
        <taxon>Bacteria</taxon>
        <taxon>Bacillati</taxon>
        <taxon>Bacillota</taxon>
        <taxon>Clostridia</taxon>
        <taxon>Lachnospirales</taxon>
        <taxon>Lachnospiraceae</taxon>
        <taxon>Fusicatenibacter</taxon>
    </lineage>
</organism>
<accession>A0AAE3F4K0</accession>
<name>A0AAE3F4K0_9FIRM</name>
<evidence type="ECO:0000313" key="1">
    <source>
        <dbReference type="EMBL" id="MCG4766995.1"/>
    </source>
</evidence>
<reference evidence="1" key="1">
    <citation type="submission" date="2022-01" db="EMBL/GenBank/DDBJ databases">
        <title>Collection of gut derived symbiotic bacterial strains cultured from healthy donors.</title>
        <authorList>
            <person name="Lin H."/>
            <person name="Kohout C."/>
            <person name="Waligurski E."/>
            <person name="Pamer E.G."/>
        </authorList>
    </citation>
    <scope>NUCLEOTIDE SEQUENCE</scope>
    <source>
        <strain evidence="1">DFI.5.49</strain>
    </source>
</reference>
<dbReference type="Gene3D" id="1.10.1200.10">
    <property type="entry name" value="ACP-like"/>
    <property type="match status" value="1"/>
</dbReference>
<gene>
    <name evidence="1" type="ORF">L0N21_16000</name>
</gene>
<dbReference type="AlphaFoldDB" id="A0AAE3F4K0"/>
<evidence type="ECO:0000313" key="2">
    <source>
        <dbReference type="Proteomes" id="UP001199915"/>
    </source>
</evidence>
<proteinExistence type="predicted"/>
<sequence>MKIVIEQLNQIKPLMSIDPEVSLLGDKYNFDSNDIILFCLQLKKHFDIDLGSFIKKANDFKISEIVNAIMDNTHVENCNY</sequence>
<dbReference type="Proteomes" id="UP001199915">
    <property type="component" value="Unassembled WGS sequence"/>
</dbReference>
<dbReference type="InterPro" id="IPR036736">
    <property type="entry name" value="ACP-like_sf"/>
</dbReference>
<comment type="caution">
    <text evidence="1">The sequence shown here is derived from an EMBL/GenBank/DDBJ whole genome shotgun (WGS) entry which is preliminary data.</text>
</comment>
<protein>
    <submittedName>
        <fullName evidence="1">Uncharacterized protein</fullName>
    </submittedName>
</protein>
<dbReference type="SUPFAM" id="SSF47336">
    <property type="entry name" value="ACP-like"/>
    <property type="match status" value="1"/>
</dbReference>
<dbReference type="RefSeq" id="WP_238033622.1">
    <property type="nucleotide sequence ID" value="NZ_JAKNFS010000029.1"/>
</dbReference>